<evidence type="ECO:0000256" key="1">
    <source>
        <dbReference type="SAM" id="Phobius"/>
    </source>
</evidence>
<keyword evidence="1" id="KW-1133">Transmembrane helix</keyword>
<dbReference type="GeneID" id="68361559"/>
<evidence type="ECO:0000313" key="3">
    <source>
        <dbReference type="EMBL" id="MDE1472419.1"/>
    </source>
</evidence>
<dbReference type="Proteomes" id="UP001215087">
    <property type="component" value="Unassembled WGS sequence"/>
</dbReference>
<protein>
    <submittedName>
        <fullName evidence="2">Uncharacterized protein</fullName>
    </submittedName>
</protein>
<dbReference type="Proteomes" id="UP000192391">
    <property type="component" value="Chromosome"/>
</dbReference>
<evidence type="ECO:0000313" key="2">
    <source>
        <dbReference type="EMBL" id="ARD64655.1"/>
    </source>
</evidence>
<reference evidence="2" key="3">
    <citation type="submission" date="2017-02" db="EMBL/GenBank/DDBJ databases">
        <title>Integrative analysis reveals regulation of autotrophic growth of syngas fermenting bacteria at the translational level.</title>
        <authorList>
            <person name="Song Y."/>
            <person name="Shin J."/>
            <person name="Jeong Y."/>
            <person name="Jin S."/>
            <person name="Kim D.R."/>
            <person name="Kim S.C."/>
            <person name="Cho S."/>
            <person name="Cho B.-K."/>
        </authorList>
    </citation>
    <scope>NUCLEOTIDE SEQUENCE</scope>
    <source>
        <strain evidence="2">ATCC 8486</strain>
    </source>
</reference>
<dbReference type="EMBL" id="JAQSVD010000014">
    <property type="protein sequence ID" value="MDE1472419.1"/>
    <property type="molecule type" value="Genomic_DNA"/>
</dbReference>
<organism evidence="2 4">
    <name type="scientific">Eubacterium limosum</name>
    <dbReference type="NCBI Taxonomy" id="1736"/>
    <lineage>
        <taxon>Bacteria</taxon>
        <taxon>Bacillati</taxon>
        <taxon>Bacillota</taxon>
        <taxon>Clostridia</taxon>
        <taxon>Eubacteriales</taxon>
        <taxon>Eubacteriaceae</taxon>
        <taxon>Eubacterium</taxon>
    </lineage>
</organism>
<feature type="transmembrane region" description="Helical" evidence="1">
    <location>
        <begin position="38"/>
        <end position="61"/>
    </location>
</feature>
<evidence type="ECO:0000313" key="5">
    <source>
        <dbReference type="Proteomes" id="UP001215087"/>
    </source>
</evidence>
<evidence type="ECO:0000313" key="4">
    <source>
        <dbReference type="Proteomes" id="UP000192391"/>
    </source>
</evidence>
<feature type="transmembrane region" description="Helical" evidence="1">
    <location>
        <begin position="12"/>
        <end position="32"/>
    </location>
</feature>
<reference evidence="2" key="1">
    <citation type="journal article" date="2015" name="Genome Announc.">
        <title>Draft Genome Sequence of Chemolithoautotrophic Acetogenic Butanol-Producing Eubacterium limosum ATCC 8486.</title>
        <authorList>
            <person name="Song Y."/>
            <person name="Cho B.K."/>
        </authorList>
    </citation>
    <scope>NUCLEOTIDE SEQUENCE</scope>
    <source>
        <strain evidence="2">ATCC 8486</strain>
    </source>
</reference>
<proteinExistence type="predicted"/>
<keyword evidence="1" id="KW-0472">Membrane</keyword>
<dbReference type="RefSeq" id="WP_013378427.1">
    <property type="nucleotide sequence ID" value="NZ_CP019962.1"/>
</dbReference>
<reference evidence="4" key="2">
    <citation type="journal article" date="2017" name="Sci. Rep.">
        <title>Determination of the Genome and Primary Transcriptome of Syngas Fermenting Eubacterium limosum ATCC 8486.</title>
        <authorList>
            <person name="Song Y."/>
            <person name="Shin J."/>
            <person name="Jeong Y."/>
            <person name="Jin S."/>
            <person name="Lee J.K."/>
            <person name="Kim D.R."/>
            <person name="Kim S.C."/>
            <person name="Cho S."/>
            <person name="Cho B.K."/>
        </authorList>
    </citation>
    <scope>NUCLEOTIDE SEQUENCE [LARGE SCALE GENOMIC DNA]</scope>
    <source>
        <strain evidence="4">ATCC 8486</strain>
    </source>
</reference>
<name>A0AAC9QRZ8_EUBLI</name>
<keyword evidence="5" id="KW-1185">Reference proteome</keyword>
<reference evidence="3 5" key="4">
    <citation type="submission" date="2023-02" db="EMBL/GenBank/DDBJ databases">
        <title>Comparative genome analysis of Eubacterium limosum species.</title>
        <authorList>
            <person name="Bak J.E."/>
        </authorList>
    </citation>
    <scope>NUCLEOTIDE SEQUENCE [LARGE SCALE GENOMIC DNA]</scope>
    <source>
        <strain evidence="3 5">KGMB01548</strain>
    </source>
</reference>
<dbReference type="EMBL" id="CP019962">
    <property type="protein sequence ID" value="ARD64655.1"/>
    <property type="molecule type" value="Genomic_DNA"/>
</dbReference>
<feature type="transmembrane region" description="Helical" evidence="1">
    <location>
        <begin position="73"/>
        <end position="97"/>
    </location>
</feature>
<sequence>MDENRVSVPADPGGAMLFVFSMEVISFWAVYLDVFSEGTYLVLGCLMLAVYPVYLIGAFIYYKRNDAYMGNCYFIFGSLFGGIFGLIYIALHFGFLFGWDMNISILAIPMFWGSLAVFALLKPMLKGPVIPLVVYGIAAIWLFTYGLELLSVGSLIIFTVNKYLSLIVGVGTAYLFVNDLLLSAGDRGLPMGPLLGH</sequence>
<keyword evidence="1" id="KW-0812">Transmembrane</keyword>
<feature type="transmembrane region" description="Helical" evidence="1">
    <location>
        <begin position="103"/>
        <end position="121"/>
    </location>
</feature>
<feature type="transmembrane region" description="Helical" evidence="1">
    <location>
        <begin position="163"/>
        <end position="182"/>
    </location>
</feature>
<dbReference type="AlphaFoldDB" id="A0AAC9QRZ8"/>
<accession>A0AAC9QRZ8</accession>
<feature type="transmembrane region" description="Helical" evidence="1">
    <location>
        <begin position="133"/>
        <end position="157"/>
    </location>
</feature>
<gene>
    <name evidence="2" type="ORF">B2M23_03455</name>
    <name evidence="3" type="ORF">PTZ04_19350</name>
</gene>
<dbReference type="KEGG" id="elim:B2M23_03455"/>